<evidence type="ECO:0000259" key="3">
    <source>
        <dbReference type="PROSITE" id="PS51186"/>
    </source>
</evidence>
<dbReference type="EMBL" id="PPXF01000067">
    <property type="protein sequence ID" value="POH59082.1"/>
    <property type="molecule type" value="Genomic_DNA"/>
</dbReference>
<comment type="caution">
    <text evidence="4">The sequence shown here is derived from an EMBL/GenBank/DDBJ whole genome shotgun (WGS) entry which is preliminary data.</text>
</comment>
<evidence type="ECO:0000256" key="2">
    <source>
        <dbReference type="ARBA" id="ARBA00023315"/>
    </source>
</evidence>
<sequence length="136" mass="14904">MHITDVTPADLDAVTTLWEEAGLTRPWNPPATDLHRALDGSTSTVLGAFRDGRLVGTVMVGHDGHRGWVYYLAVAAPERGMGLGRRLMQAAEAWLVERGAVKLQLMVRESNTAVTGFYDRLGYADADVRVLAKRLD</sequence>
<dbReference type="PROSITE" id="PS51186">
    <property type="entry name" value="GNAT"/>
    <property type="match status" value="1"/>
</dbReference>
<name>A0A2S3Z576_9MICO</name>
<dbReference type="CDD" id="cd04301">
    <property type="entry name" value="NAT_SF"/>
    <property type="match status" value="1"/>
</dbReference>
<keyword evidence="2" id="KW-0012">Acyltransferase</keyword>
<dbReference type="Proteomes" id="UP000237104">
    <property type="component" value="Unassembled WGS sequence"/>
</dbReference>
<gene>
    <name evidence="4" type="ORF">C3B59_17800</name>
</gene>
<dbReference type="RefSeq" id="WP_103432531.1">
    <property type="nucleotide sequence ID" value="NZ_PPXF01000067.1"/>
</dbReference>
<dbReference type="AlphaFoldDB" id="A0A2S3Z576"/>
<feature type="domain" description="N-acetyltransferase" evidence="3">
    <location>
        <begin position="1"/>
        <end position="136"/>
    </location>
</feature>
<dbReference type="OrthoDB" id="1821130at2"/>
<protein>
    <submittedName>
        <fullName evidence="4">GNAT family acetyltransferase</fullName>
    </submittedName>
</protein>
<organism evidence="4 5">
    <name type="scientific">Cryobacterium zongtaii</name>
    <dbReference type="NCBI Taxonomy" id="1259217"/>
    <lineage>
        <taxon>Bacteria</taxon>
        <taxon>Bacillati</taxon>
        <taxon>Actinomycetota</taxon>
        <taxon>Actinomycetes</taxon>
        <taxon>Micrococcales</taxon>
        <taxon>Microbacteriaceae</taxon>
        <taxon>Cryobacterium</taxon>
    </lineage>
</organism>
<keyword evidence="1 4" id="KW-0808">Transferase</keyword>
<dbReference type="InterPro" id="IPR050832">
    <property type="entry name" value="Bact_Acetyltransf"/>
</dbReference>
<evidence type="ECO:0000256" key="1">
    <source>
        <dbReference type="ARBA" id="ARBA00022679"/>
    </source>
</evidence>
<dbReference type="Pfam" id="PF00583">
    <property type="entry name" value="Acetyltransf_1"/>
    <property type="match status" value="1"/>
</dbReference>
<dbReference type="NCBIfam" id="NF002959">
    <property type="entry name" value="PRK03624.1"/>
    <property type="match status" value="1"/>
</dbReference>
<dbReference type="PANTHER" id="PTHR43877">
    <property type="entry name" value="AMINOALKYLPHOSPHONATE N-ACETYLTRANSFERASE-RELATED-RELATED"/>
    <property type="match status" value="1"/>
</dbReference>
<dbReference type="Gene3D" id="3.40.630.30">
    <property type="match status" value="1"/>
</dbReference>
<proteinExistence type="predicted"/>
<dbReference type="PANTHER" id="PTHR43877:SF2">
    <property type="entry name" value="AMINOALKYLPHOSPHONATE N-ACETYLTRANSFERASE-RELATED"/>
    <property type="match status" value="1"/>
</dbReference>
<evidence type="ECO:0000313" key="5">
    <source>
        <dbReference type="Proteomes" id="UP000237104"/>
    </source>
</evidence>
<accession>A0A2S3Z576</accession>
<dbReference type="InterPro" id="IPR000182">
    <property type="entry name" value="GNAT_dom"/>
</dbReference>
<reference evidence="4 5" key="1">
    <citation type="submission" date="2018-01" db="EMBL/GenBank/DDBJ databases">
        <title>Cryobacterium sp. nov., from glaciers in China.</title>
        <authorList>
            <person name="Liu Q."/>
            <person name="Xin Y.-H."/>
        </authorList>
    </citation>
    <scope>NUCLEOTIDE SEQUENCE [LARGE SCALE GENOMIC DNA]</scope>
    <source>
        <strain evidence="4 5">TMB1-8</strain>
    </source>
</reference>
<dbReference type="SUPFAM" id="SSF55729">
    <property type="entry name" value="Acyl-CoA N-acyltransferases (Nat)"/>
    <property type="match status" value="1"/>
</dbReference>
<evidence type="ECO:0000313" key="4">
    <source>
        <dbReference type="EMBL" id="POH59082.1"/>
    </source>
</evidence>
<dbReference type="InterPro" id="IPR016181">
    <property type="entry name" value="Acyl_CoA_acyltransferase"/>
</dbReference>
<dbReference type="GO" id="GO:0016747">
    <property type="term" value="F:acyltransferase activity, transferring groups other than amino-acyl groups"/>
    <property type="evidence" value="ECO:0007669"/>
    <property type="project" value="InterPro"/>
</dbReference>